<gene>
    <name evidence="1" type="ORF">Thi970DRAFT_02287</name>
</gene>
<accession>H8YZB8</accession>
<sequence length="89" mass="9828">MKEAVSLRLESETLNRLNLLAQATGCQPGSLMVDAIERYVAHGDWQVAAIQDAVSELESGHARIVEHEEVERWLRSWGASVELEPPSCG</sequence>
<dbReference type="Proteomes" id="UP000002964">
    <property type="component" value="Unassembled WGS sequence"/>
</dbReference>
<name>H8YZB8_9GAMM</name>
<protein>
    <submittedName>
        <fullName evidence="1">Putative transcriptional regulator</fullName>
    </submittedName>
</protein>
<keyword evidence="2" id="KW-1185">Reference proteome</keyword>
<dbReference type="HOGENOM" id="CLU_155311_5_2_6"/>
<dbReference type="STRING" id="631362.Thi970DRAFT_02287"/>
<evidence type="ECO:0000313" key="2">
    <source>
        <dbReference type="Proteomes" id="UP000002964"/>
    </source>
</evidence>
<reference evidence="1 2" key="2">
    <citation type="submission" date="2011-11" db="EMBL/GenBank/DDBJ databases">
        <authorList>
            <consortium name="US DOE Joint Genome Institute"/>
            <person name="Lucas S."/>
            <person name="Han J."/>
            <person name="Lapidus A."/>
            <person name="Cheng J.-F."/>
            <person name="Goodwin L."/>
            <person name="Pitluck S."/>
            <person name="Peters L."/>
            <person name="Ovchinnikova G."/>
            <person name="Zhang X."/>
            <person name="Detter J.C."/>
            <person name="Han C."/>
            <person name="Tapia R."/>
            <person name="Land M."/>
            <person name="Hauser L."/>
            <person name="Kyrpides N."/>
            <person name="Ivanova N."/>
            <person name="Pagani I."/>
            <person name="Vogl K."/>
            <person name="Liu Z."/>
            <person name="Overmann J."/>
            <person name="Frigaard N.-U."/>
            <person name="Bryant D."/>
            <person name="Woyke T."/>
        </authorList>
    </citation>
    <scope>NUCLEOTIDE SEQUENCE [LARGE SCALE GENOMIC DNA]</scope>
    <source>
        <strain evidence="1 2">970</strain>
    </source>
</reference>
<dbReference type="RefSeq" id="WP_009148629.1">
    <property type="nucleotide sequence ID" value="NZ_CP121471.1"/>
</dbReference>
<reference evidence="2" key="1">
    <citation type="submission" date="2011-06" db="EMBL/GenBank/DDBJ databases">
        <authorList>
            <consortium name="US DOE Joint Genome Institute (JGI-PGF)"/>
            <person name="Lucas S."/>
            <person name="Han J."/>
            <person name="Lapidus A."/>
            <person name="Cheng J.-F."/>
            <person name="Goodwin L."/>
            <person name="Pitluck S."/>
            <person name="Peters L."/>
            <person name="Land M.L."/>
            <person name="Hauser L."/>
            <person name="Vogl K."/>
            <person name="Liu Z."/>
            <person name="Overmann J."/>
            <person name="Frigaard N.-U."/>
            <person name="Bryant D.A."/>
            <person name="Woyke T.J."/>
        </authorList>
    </citation>
    <scope>NUCLEOTIDE SEQUENCE [LARGE SCALE GENOMIC DNA]</scope>
    <source>
        <strain evidence="2">970</strain>
    </source>
</reference>
<dbReference type="SUPFAM" id="SSF47598">
    <property type="entry name" value="Ribbon-helix-helix"/>
    <property type="match status" value="1"/>
</dbReference>
<evidence type="ECO:0000313" key="1">
    <source>
        <dbReference type="EMBL" id="EIC22045.1"/>
    </source>
</evidence>
<dbReference type="GO" id="GO:0006355">
    <property type="term" value="P:regulation of DNA-templated transcription"/>
    <property type="evidence" value="ECO:0007669"/>
    <property type="project" value="InterPro"/>
</dbReference>
<dbReference type="AlphaFoldDB" id="H8YZB8"/>
<dbReference type="OrthoDB" id="5298181at2"/>
<dbReference type="InterPro" id="IPR010985">
    <property type="entry name" value="Ribbon_hlx_hlx"/>
</dbReference>
<proteinExistence type="predicted"/>
<dbReference type="EMBL" id="JH603169">
    <property type="protein sequence ID" value="EIC22045.1"/>
    <property type="molecule type" value="Genomic_DNA"/>
</dbReference>
<organism evidence="1 2">
    <name type="scientific">Thiorhodovibrio frisius</name>
    <dbReference type="NCBI Taxonomy" id="631362"/>
    <lineage>
        <taxon>Bacteria</taxon>
        <taxon>Pseudomonadati</taxon>
        <taxon>Pseudomonadota</taxon>
        <taxon>Gammaproteobacteria</taxon>
        <taxon>Chromatiales</taxon>
        <taxon>Chromatiaceae</taxon>
        <taxon>Thiorhodovibrio</taxon>
    </lineage>
</organism>